<gene>
    <name evidence="2" type="primary">rfbG</name>
    <name evidence="2" type="ORF">CQA62_05960</name>
</gene>
<protein>
    <submittedName>
        <fullName evidence="2">CDP-glucose 4,6-dehydratase</fullName>
    </submittedName>
</protein>
<feature type="domain" description="NAD(P)-binding" evidence="1">
    <location>
        <begin position="13"/>
        <end position="329"/>
    </location>
</feature>
<dbReference type="InterPro" id="IPR016040">
    <property type="entry name" value="NAD(P)-bd_dom"/>
</dbReference>
<dbReference type="Gene3D" id="3.40.50.720">
    <property type="entry name" value="NAD(P)-binding Rossmann-like Domain"/>
    <property type="match status" value="1"/>
</dbReference>
<proteinExistence type="predicted"/>
<reference evidence="2 3" key="1">
    <citation type="submission" date="2018-04" db="EMBL/GenBank/DDBJ databases">
        <title>Novel Campyloabacter and Helicobacter Species and Strains.</title>
        <authorList>
            <person name="Mannion A.J."/>
            <person name="Shen Z."/>
            <person name="Fox J.G."/>
        </authorList>
    </citation>
    <scope>NUCLEOTIDE SEQUENCE [LARGE SCALE GENOMIC DNA]</scope>
    <source>
        <strain evidence="2 3">ATCC 700242</strain>
    </source>
</reference>
<accession>A0A3D8IUK3</accession>
<dbReference type="OrthoDB" id="9779041at2"/>
<organism evidence="2 3">
    <name type="scientific">Helicobacter cholecystus</name>
    <dbReference type="NCBI Taxonomy" id="45498"/>
    <lineage>
        <taxon>Bacteria</taxon>
        <taxon>Pseudomonadati</taxon>
        <taxon>Campylobacterota</taxon>
        <taxon>Epsilonproteobacteria</taxon>
        <taxon>Campylobacterales</taxon>
        <taxon>Helicobacteraceae</taxon>
        <taxon>Helicobacter</taxon>
    </lineage>
</organism>
<dbReference type="InterPro" id="IPR013445">
    <property type="entry name" value="CDP_4_6_deHydtase"/>
</dbReference>
<dbReference type="RefSeq" id="WP_104724778.1">
    <property type="nucleotide sequence ID" value="NZ_FZNE01000006.1"/>
</dbReference>
<evidence type="ECO:0000313" key="3">
    <source>
        <dbReference type="Proteomes" id="UP000257067"/>
    </source>
</evidence>
<name>A0A3D8IUK3_9HELI</name>
<keyword evidence="3" id="KW-1185">Reference proteome</keyword>
<dbReference type="Proteomes" id="UP000257067">
    <property type="component" value="Unassembled WGS sequence"/>
</dbReference>
<dbReference type="EMBL" id="NXLU01000008">
    <property type="protein sequence ID" value="RDU68646.1"/>
    <property type="molecule type" value="Genomic_DNA"/>
</dbReference>
<dbReference type="Pfam" id="PF16363">
    <property type="entry name" value="GDP_Man_Dehyd"/>
    <property type="match status" value="1"/>
</dbReference>
<dbReference type="AlphaFoldDB" id="A0A3D8IUK3"/>
<evidence type="ECO:0000313" key="2">
    <source>
        <dbReference type="EMBL" id="RDU68646.1"/>
    </source>
</evidence>
<comment type="caution">
    <text evidence="2">The sequence shown here is derived from an EMBL/GenBank/DDBJ whole genome shotgun (WGS) entry which is preliminary data.</text>
</comment>
<dbReference type="NCBIfam" id="TIGR02622">
    <property type="entry name" value="CDP_4_6_dhtase"/>
    <property type="match status" value="1"/>
</dbReference>
<dbReference type="SUPFAM" id="SSF51735">
    <property type="entry name" value="NAD(P)-binding Rossmann-fold domains"/>
    <property type="match status" value="1"/>
</dbReference>
<evidence type="ECO:0000259" key="1">
    <source>
        <dbReference type="Pfam" id="PF16363"/>
    </source>
</evidence>
<sequence>MFEEIYKDKKVFLTGHTGFKGTWLALWLQKLGAKVYGYSLSPYSTPNHFSLLQDQCIHSYIADINDAHTLDKTLKEVEPDIIFHLAAQPLVRESYQDPQYTFQTNILGIFNLLQSSRNLKNLKAIINITTDKVYENKEQIWAYRENDALGGYDPYSASKACSEILTDSMRRSFFNPKEFGISHQVLIATARSGNVIGGGDWSKDRLIVDLVLSTTTHQPAIIRSPRATRPWQHVLEPLYGYLLLGQKLLQRKVKYASAFNFGPKSEDNLEVEKIIHIAKFQWKDITYSIQDNNPNNPHESELLMLDATKAQKLLKWYTLWSAQEAIEKTIQWYKNFYVNQRIMTHQQLDEYITYIQGKQ</sequence>
<dbReference type="CDD" id="cd05252">
    <property type="entry name" value="CDP_GD_SDR_e"/>
    <property type="match status" value="1"/>
</dbReference>
<dbReference type="InterPro" id="IPR036291">
    <property type="entry name" value="NAD(P)-bd_dom_sf"/>
</dbReference>
<dbReference type="Gene3D" id="3.90.25.10">
    <property type="entry name" value="UDP-galactose 4-epimerase, domain 1"/>
    <property type="match status" value="1"/>
</dbReference>
<dbReference type="PANTHER" id="PTHR43000">
    <property type="entry name" value="DTDP-D-GLUCOSE 4,6-DEHYDRATASE-RELATED"/>
    <property type="match status" value="1"/>
</dbReference>